<evidence type="ECO:0000313" key="10">
    <source>
        <dbReference type="Proteomes" id="UP000004671"/>
    </source>
</evidence>
<name>H1XSI5_CALAY</name>
<feature type="transmembrane region" description="Helical" evidence="7">
    <location>
        <begin position="264"/>
        <end position="282"/>
    </location>
</feature>
<comment type="subcellular location">
    <subcellularLocation>
        <location evidence="1">Cell membrane</location>
        <topology evidence="1">Multi-pass membrane protein</topology>
    </subcellularLocation>
</comment>
<dbReference type="EMBL" id="CM001402">
    <property type="protein sequence ID" value="EHO42533.1"/>
    <property type="molecule type" value="Genomic_DNA"/>
</dbReference>
<protein>
    <recommendedName>
        <fullName evidence="12">Permease</fullName>
    </recommendedName>
</protein>
<keyword evidence="3" id="KW-1003">Cell membrane</keyword>
<feature type="transmembrane region" description="Helical" evidence="7">
    <location>
        <begin position="95"/>
        <end position="116"/>
    </location>
</feature>
<dbReference type="InParanoid" id="H1XSI5"/>
<dbReference type="RefSeq" id="WP_006929891.1">
    <property type="nucleotide sequence ID" value="NZ_CM001402.1"/>
</dbReference>
<evidence type="ECO:0000256" key="7">
    <source>
        <dbReference type="SAM" id="Phobius"/>
    </source>
</evidence>
<reference evidence="9 10" key="1">
    <citation type="submission" date="2011-09" db="EMBL/GenBank/DDBJ databases">
        <title>The permanent draft genome of Caldithrix abyssi DSM 13497.</title>
        <authorList>
            <consortium name="US DOE Joint Genome Institute (JGI-PGF)"/>
            <person name="Lucas S."/>
            <person name="Han J."/>
            <person name="Lapidus A."/>
            <person name="Bruce D."/>
            <person name="Goodwin L."/>
            <person name="Pitluck S."/>
            <person name="Peters L."/>
            <person name="Kyrpides N."/>
            <person name="Mavromatis K."/>
            <person name="Ivanova N."/>
            <person name="Mikhailova N."/>
            <person name="Chertkov O."/>
            <person name="Detter J.C."/>
            <person name="Tapia R."/>
            <person name="Han C."/>
            <person name="Land M."/>
            <person name="Hauser L."/>
            <person name="Markowitz V."/>
            <person name="Cheng J.-F."/>
            <person name="Hugenholtz P."/>
            <person name="Woyke T."/>
            <person name="Wu D."/>
            <person name="Spring S."/>
            <person name="Brambilla E."/>
            <person name="Klenk H.-P."/>
            <person name="Eisen J.A."/>
        </authorList>
    </citation>
    <scope>NUCLEOTIDE SEQUENCE [LARGE SCALE GENOMIC DNA]</scope>
    <source>
        <strain evidence="9 10">DSM 13497</strain>
    </source>
</reference>
<evidence type="ECO:0000313" key="9">
    <source>
        <dbReference type="EMBL" id="EHO42533.1"/>
    </source>
</evidence>
<evidence type="ECO:0000256" key="6">
    <source>
        <dbReference type="ARBA" id="ARBA00023136"/>
    </source>
</evidence>
<reference evidence="8 11" key="2">
    <citation type="submission" date="2016-11" db="EMBL/GenBank/DDBJ databases">
        <title>Genomic analysis of Caldithrix abyssi and proposal of a novel bacterial phylum Caldithrichaeota.</title>
        <authorList>
            <person name="Kublanov I."/>
            <person name="Sigalova O."/>
            <person name="Gavrilov S."/>
            <person name="Lebedinsky A."/>
            <person name="Ivanova N."/>
            <person name="Daum C."/>
            <person name="Reddy T."/>
            <person name="Klenk H.P."/>
            <person name="Goker M."/>
            <person name="Reva O."/>
            <person name="Miroshnichenko M."/>
            <person name="Kyprides N."/>
            <person name="Woyke T."/>
            <person name="Gelfand M."/>
        </authorList>
    </citation>
    <scope>NUCLEOTIDE SEQUENCE [LARGE SCALE GENOMIC DNA]</scope>
    <source>
        <strain evidence="8 11">LF13</strain>
    </source>
</reference>
<dbReference type="HOGENOM" id="CLU_058185_0_0_0"/>
<feature type="transmembrane region" description="Helical" evidence="7">
    <location>
        <begin position="198"/>
        <end position="218"/>
    </location>
</feature>
<evidence type="ECO:0000313" key="11">
    <source>
        <dbReference type="Proteomes" id="UP000183868"/>
    </source>
</evidence>
<feature type="transmembrane region" description="Helical" evidence="7">
    <location>
        <begin position="128"/>
        <end position="150"/>
    </location>
</feature>
<comment type="similarity">
    <text evidence="2">Belongs to the UPF0718 family.</text>
</comment>
<dbReference type="KEGG" id="caby:Cabys_1790"/>
<dbReference type="PaxDb" id="880073-Calab_2926"/>
<dbReference type="STRING" id="880073.Cabys_1790"/>
<dbReference type="Proteomes" id="UP000004671">
    <property type="component" value="Chromosome"/>
</dbReference>
<evidence type="ECO:0000256" key="1">
    <source>
        <dbReference type="ARBA" id="ARBA00004651"/>
    </source>
</evidence>
<feature type="transmembrane region" description="Helical" evidence="7">
    <location>
        <begin position="156"/>
        <end position="177"/>
    </location>
</feature>
<feature type="transmembrane region" description="Helical" evidence="7">
    <location>
        <begin position="360"/>
        <end position="379"/>
    </location>
</feature>
<feature type="transmembrane region" description="Helical" evidence="7">
    <location>
        <begin position="294"/>
        <end position="312"/>
    </location>
</feature>
<dbReference type="PANTHER" id="PTHR43299:SF1">
    <property type="entry name" value="UPF0718 PROTEIN YRAQ"/>
    <property type="match status" value="1"/>
</dbReference>
<accession>H1XSI5</accession>
<evidence type="ECO:0008006" key="12">
    <source>
        <dbReference type="Google" id="ProtNLM"/>
    </source>
</evidence>
<keyword evidence="10" id="KW-1185">Reference proteome</keyword>
<sequence>MERLFQIKAWWNDEWQKFLYLLIAFSFFYFMPLESDKVIEALTAGLTLLHDYARRHVLTCLVPAFFIAGAIAVFVKKDSILQLLGPGAKKYIAYPIASISGGILAVCSCTILPLFAGIYKRGAGIGPAVAFLFTGPAINVTAIFLTGNAIGWDFALARLIASIIIAIIVGLIMGLIFNEHDERSAQNFLVGMDEEKPYSNWTIFFFLFMQFGVLIVPGLPVPTLTKWIAAGLFLGALLWLVIFKLRREDNAAWIVETWDLTKKILPYLFVGIFAAGMIDVLVPDEWIQLAVGQNTLAGNAVASVSGALMYFATLTEIPIIETLMKMGMARGPALTLFLTGNSLSIPSMIVLFQLMGKKQALTYMGLICAFSIVAGTIFGSL</sequence>
<dbReference type="OrthoDB" id="9777774at2"/>
<dbReference type="eggNOG" id="COG0701">
    <property type="taxonomic scope" value="Bacteria"/>
</dbReference>
<keyword evidence="4 7" id="KW-0812">Transmembrane</keyword>
<feature type="transmembrane region" description="Helical" evidence="7">
    <location>
        <begin position="224"/>
        <end position="243"/>
    </location>
</feature>
<dbReference type="PANTHER" id="PTHR43299">
    <property type="entry name" value="UPF0718 PROTEIN YRAQ"/>
    <property type="match status" value="1"/>
</dbReference>
<dbReference type="AlphaFoldDB" id="H1XSI5"/>
<dbReference type="Proteomes" id="UP000183868">
    <property type="component" value="Chromosome"/>
</dbReference>
<feature type="transmembrane region" description="Helical" evidence="7">
    <location>
        <begin position="56"/>
        <end position="75"/>
    </location>
</feature>
<proteinExistence type="inferred from homology"/>
<dbReference type="EMBL" id="CP018099">
    <property type="protein sequence ID" value="APF18539.1"/>
    <property type="molecule type" value="Genomic_DNA"/>
</dbReference>
<evidence type="ECO:0000313" key="8">
    <source>
        <dbReference type="EMBL" id="APF18539.1"/>
    </source>
</evidence>
<evidence type="ECO:0000256" key="5">
    <source>
        <dbReference type="ARBA" id="ARBA00022989"/>
    </source>
</evidence>
<gene>
    <name evidence="8" type="ORF">Cabys_1790</name>
    <name evidence="9" type="ORF">Calab_2926</name>
</gene>
<keyword evidence="5 7" id="KW-1133">Transmembrane helix</keyword>
<evidence type="ECO:0000256" key="4">
    <source>
        <dbReference type="ARBA" id="ARBA00022692"/>
    </source>
</evidence>
<keyword evidence="6 7" id="KW-0472">Membrane</keyword>
<dbReference type="InterPro" id="IPR005524">
    <property type="entry name" value="DUF318"/>
</dbReference>
<dbReference type="GO" id="GO:0005886">
    <property type="term" value="C:plasma membrane"/>
    <property type="evidence" value="ECO:0007669"/>
    <property type="project" value="UniProtKB-SubCell"/>
</dbReference>
<evidence type="ECO:0000256" key="3">
    <source>
        <dbReference type="ARBA" id="ARBA00022475"/>
    </source>
</evidence>
<organism evidence="9 10">
    <name type="scientific">Caldithrix abyssi DSM 13497</name>
    <dbReference type="NCBI Taxonomy" id="880073"/>
    <lineage>
        <taxon>Bacteria</taxon>
        <taxon>Pseudomonadati</taxon>
        <taxon>Calditrichota</taxon>
        <taxon>Calditrichia</taxon>
        <taxon>Calditrichales</taxon>
        <taxon>Calditrichaceae</taxon>
        <taxon>Caldithrix</taxon>
    </lineage>
</organism>
<feature type="transmembrane region" description="Helical" evidence="7">
    <location>
        <begin position="333"/>
        <end position="354"/>
    </location>
</feature>
<dbReference type="FunCoup" id="H1XSI5">
    <property type="interactions" value="128"/>
</dbReference>
<evidence type="ECO:0000256" key="2">
    <source>
        <dbReference type="ARBA" id="ARBA00006386"/>
    </source>
</evidence>
<dbReference type="Pfam" id="PF03773">
    <property type="entry name" value="ArsP_1"/>
    <property type="match status" value="1"/>
</dbReference>